<gene>
    <name evidence="1" type="ORF">HMPREF9449_00141</name>
</gene>
<dbReference type="RefSeq" id="WP_009135295.1">
    <property type="nucleotide sequence ID" value="NZ_JH594596.1"/>
</dbReference>
<dbReference type="HOGENOM" id="CLU_2288662_0_0_10"/>
<dbReference type="GeneID" id="98067809"/>
<name>H1DCT4_9BACT</name>
<comment type="caution">
    <text evidence="1">The sequence shown here is derived from an EMBL/GenBank/DDBJ whole genome shotgun (WGS) entry which is preliminary data.</text>
</comment>
<dbReference type="Proteomes" id="UP000004892">
    <property type="component" value="Unassembled WGS sequence"/>
</dbReference>
<proteinExistence type="predicted"/>
<sequence>MKSKKLELKKEVIASLTNDAMANVLGGDFLTGRNTIGACAPATHNGAGCCSGYCKPYSQEMTCETCGDNCFNKDTLYCKTVEKACQIIVRTDNNCKIEIAV</sequence>
<dbReference type="AlphaFoldDB" id="H1DCT4"/>
<reference evidence="1 2" key="1">
    <citation type="submission" date="2012-01" db="EMBL/GenBank/DDBJ databases">
        <title>The Genome Sequence of Odoribacter laneus YIT 12061.</title>
        <authorList>
            <consortium name="The Broad Institute Genome Sequencing Platform"/>
            <person name="Earl A."/>
            <person name="Ward D."/>
            <person name="Feldgarden M."/>
            <person name="Gevers D."/>
            <person name="Morotomi M."/>
            <person name="Young S.K."/>
            <person name="Zeng Q."/>
            <person name="Gargeya S."/>
            <person name="Fitzgerald M."/>
            <person name="Haas B."/>
            <person name="Abouelleil A."/>
            <person name="Alvarado L."/>
            <person name="Arachchi H.M."/>
            <person name="Berlin A."/>
            <person name="Chapman S.B."/>
            <person name="Gearin G."/>
            <person name="Goldberg J."/>
            <person name="Griggs A."/>
            <person name="Gujja S."/>
            <person name="Hansen M."/>
            <person name="Heiman D."/>
            <person name="Howarth C."/>
            <person name="Larimer J."/>
            <person name="Lui A."/>
            <person name="MacDonald P.J.P."/>
            <person name="McCowen C."/>
            <person name="Montmayeur A."/>
            <person name="Murphy C."/>
            <person name="Neiman D."/>
            <person name="Pearson M."/>
            <person name="Priest M."/>
            <person name="Roberts A."/>
            <person name="Saif S."/>
            <person name="Shea T."/>
            <person name="Sisk P."/>
            <person name="Stolte C."/>
            <person name="Sykes S."/>
            <person name="Wortman J."/>
            <person name="Nusbaum C."/>
            <person name="Birren B."/>
        </authorList>
    </citation>
    <scope>NUCLEOTIDE SEQUENCE [LARGE SCALE GENOMIC DNA]</scope>
    <source>
        <strain evidence="1 2">YIT 12061</strain>
    </source>
</reference>
<dbReference type="InterPro" id="IPR058238">
    <property type="entry name" value="Lant_leader_dom"/>
</dbReference>
<dbReference type="PATRIC" id="fig|742817.3.peg.144"/>
<dbReference type="STRING" id="742817.HMPREF9449_00141"/>
<accession>H1DCT4</accession>
<protein>
    <submittedName>
        <fullName evidence="1">Uncharacterized protein</fullName>
    </submittedName>
</protein>
<keyword evidence="2" id="KW-1185">Reference proteome</keyword>
<dbReference type="EMBL" id="ADMC01000001">
    <property type="protein sequence ID" value="EHP51139.1"/>
    <property type="molecule type" value="Genomic_DNA"/>
</dbReference>
<dbReference type="NCBIfam" id="NF038158">
    <property type="entry name" value="lant_leader_L1b"/>
    <property type="match status" value="1"/>
</dbReference>
<evidence type="ECO:0000313" key="2">
    <source>
        <dbReference type="Proteomes" id="UP000004892"/>
    </source>
</evidence>
<evidence type="ECO:0000313" key="1">
    <source>
        <dbReference type="EMBL" id="EHP51139.1"/>
    </source>
</evidence>
<dbReference type="NCBIfam" id="NF038153">
    <property type="entry name" value="lant_leader_L1a"/>
    <property type="match status" value="1"/>
</dbReference>
<organism evidence="1 2">
    <name type="scientific">Odoribacter laneus YIT 12061</name>
    <dbReference type="NCBI Taxonomy" id="742817"/>
    <lineage>
        <taxon>Bacteria</taxon>
        <taxon>Pseudomonadati</taxon>
        <taxon>Bacteroidota</taxon>
        <taxon>Bacteroidia</taxon>
        <taxon>Bacteroidales</taxon>
        <taxon>Odoribacteraceae</taxon>
        <taxon>Odoribacter</taxon>
    </lineage>
</organism>